<dbReference type="Pfam" id="PF01344">
    <property type="entry name" value="Kelch_1"/>
    <property type="match status" value="1"/>
</dbReference>
<feature type="non-terminal residue" evidence="1">
    <location>
        <position position="388"/>
    </location>
</feature>
<dbReference type="Proteomes" id="UP000023152">
    <property type="component" value="Unassembled WGS sequence"/>
</dbReference>
<dbReference type="SUPFAM" id="SSF50965">
    <property type="entry name" value="Galactose oxidase, central domain"/>
    <property type="match status" value="2"/>
</dbReference>
<accession>X6NEM8</accession>
<evidence type="ECO:0000313" key="2">
    <source>
        <dbReference type="Proteomes" id="UP000023152"/>
    </source>
</evidence>
<sequence length="388" mass="44483">MGNGATTEKSVEKIKAGIVSIDITSPFETLASLPTSLSRSQCIVYNNNEIIICGGVRKRACYSYHTLKNQYKLICSYPDNVTLVGHCVVKLKSSSNNNNNTNEITLLSFGGMFKHTLVMKYVSVWESHITKKRGCNEWLPFIDQNNKRLISIGRYHDVYCGLRAIVGGNSNNLLFITYSPKNIDIFDLNTLQYINHSTLPIDNDIHYHCFVLSKKEKNKDVNKMLLFFKNTGLSIIYNEKKNNFQFDNIRVCTTIKSFFSYGYVCINDVILFFGGDDDLESRALKDVYKYSIKQNKWMKFEQALPISLSGFVAILDKNNTYVHIIGGFDGKNVMATHMKVKMGQWMNEETETEKLWIEEEERKKEIEKTKAEVEKMEKGNGFSIKSLK</sequence>
<dbReference type="AlphaFoldDB" id="X6NEM8"/>
<dbReference type="Gene3D" id="2.120.10.80">
    <property type="entry name" value="Kelch-type beta propeller"/>
    <property type="match status" value="2"/>
</dbReference>
<dbReference type="InterPro" id="IPR011043">
    <property type="entry name" value="Gal_Oxase/kelch_b-propeller"/>
</dbReference>
<protein>
    <recommendedName>
        <fullName evidence="3">Kelch motif family protein</fullName>
    </recommendedName>
</protein>
<reference evidence="1 2" key="1">
    <citation type="journal article" date="2013" name="Curr. Biol.">
        <title>The Genome of the Foraminiferan Reticulomyxa filosa.</title>
        <authorList>
            <person name="Glockner G."/>
            <person name="Hulsmann N."/>
            <person name="Schleicher M."/>
            <person name="Noegel A.A."/>
            <person name="Eichinger L."/>
            <person name="Gallinger C."/>
            <person name="Pawlowski J."/>
            <person name="Sierra R."/>
            <person name="Euteneuer U."/>
            <person name="Pillet L."/>
            <person name="Moustafa A."/>
            <person name="Platzer M."/>
            <person name="Groth M."/>
            <person name="Szafranski K."/>
            <person name="Schliwa M."/>
        </authorList>
    </citation>
    <scope>NUCLEOTIDE SEQUENCE [LARGE SCALE GENOMIC DNA]</scope>
</reference>
<evidence type="ECO:0000313" key="1">
    <source>
        <dbReference type="EMBL" id="ETO23797.1"/>
    </source>
</evidence>
<dbReference type="InterPro" id="IPR015915">
    <property type="entry name" value="Kelch-typ_b-propeller"/>
</dbReference>
<proteinExistence type="predicted"/>
<dbReference type="EMBL" id="ASPP01009700">
    <property type="protein sequence ID" value="ETO23797.1"/>
    <property type="molecule type" value="Genomic_DNA"/>
</dbReference>
<keyword evidence="2" id="KW-1185">Reference proteome</keyword>
<dbReference type="InterPro" id="IPR006652">
    <property type="entry name" value="Kelch_1"/>
</dbReference>
<evidence type="ECO:0008006" key="3">
    <source>
        <dbReference type="Google" id="ProtNLM"/>
    </source>
</evidence>
<comment type="caution">
    <text evidence="1">The sequence shown here is derived from an EMBL/GenBank/DDBJ whole genome shotgun (WGS) entry which is preliminary data.</text>
</comment>
<name>X6NEM8_RETFI</name>
<organism evidence="1 2">
    <name type="scientific">Reticulomyxa filosa</name>
    <dbReference type="NCBI Taxonomy" id="46433"/>
    <lineage>
        <taxon>Eukaryota</taxon>
        <taxon>Sar</taxon>
        <taxon>Rhizaria</taxon>
        <taxon>Retaria</taxon>
        <taxon>Foraminifera</taxon>
        <taxon>Monothalamids</taxon>
        <taxon>Reticulomyxidae</taxon>
        <taxon>Reticulomyxa</taxon>
    </lineage>
</organism>
<gene>
    <name evidence="1" type="ORF">RFI_13377</name>
</gene>